<name>C6M3S6_NEISI</name>
<dbReference type="AlphaFoldDB" id="C6M3S6"/>
<dbReference type="EMBL" id="ACKO02000005">
    <property type="protein sequence ID" value="EET45062.1"/>
    <property type="molecule type" value="Genomic_DNA"/>
</dbReference>
<reference evidence="1" key="1">
    <citation type="submission" date="2009-07" db="EMBL/GenBank/DDBJ databases">
        <authorList>
            <person name="Weinstock G."/>
            <person name="Sodergren E."/>
            <person name="Clifton S."/>
            <person name="Fulton L."/>
            <person name="Fulton B."/>
            <person name="Courtney L."/>
            <person name="Fronick C."/>
            <person name="Harrison M."/>
            <person name="Strong C."/>
            <person name="Farmer C."/>
            <person name="Delahaunty K."/>
            <person name="Markovic C."/>
            <person name="Hall O."/>
            <person name="Minx P."/>
            <person name="Tomlinson C."/>
            <person name="Mitreva M."/>
            <person name="Nelson J."/>
            <person name="Hou S."/>
            <person name="Wollam A."/>
            <person name="Pepin K.H."/>
            <person name="Johnson M."/>
            <person name="Bhonagiri V."/>
            <person name="Nash W.E."/>
            <person name="Warren W."/>
            <person name="Chinwalla A."/>
            <person name="Mardis E.R."/>
            <person name="Wilson R.K."/>
        </authorList>
    </citation>
    <scope>NUCLEOTIDE SEQUENCE [LARGE SCALE GENOMIC DNA]</scope>
    <source>
        <strain evidence="1">ATCC 29256</strain>
    </source>
</reference>
<evidence type="ECO:0000313" key="2">
    <source>
        <dbReference type="Proteomes" id="UP000005365"/>
    </source>
</evidence>
<protein>
    <submittedName>
        <fullName evidence="1">Uncharacterized protein</fullName>
    </submittedName>
</protein>
<proteinExistence type="predicted"/>
<comment type="caution">
    <text evidence="1">The sequence shown here is derived from an EMBL/GenBank/DDBJ whole genome shotgun (WGS) entry which is preliminary data.</text>
</comment>
<sequence length="59" mass="6869">MDIVFCRIQVSDLHRNRTIHVGRMLESDISIIPEFSQGVNIGFFVGYKYPTYVETEQSM</sequence>
<organism evidence="1 2">
    <name type="scientific">Neisseria sicca ATCC 29256</name>
    <dbReference type="NCBI Taxonomy" id="547045"/>
    <lineage>
        <taxon>Bacteria</taxon>
        <taxon>Pseudomonadati</taxon>
        <taxon>Pseudomonadota</taxon>
        <taxon>Betaproteobacteria</taxon>
        <taxon>Neisseriales</taxon>
        <taxon>Neisseriaceae</taxon>
        <taxon>Neisseria</taxon>
    </lineage>
</organism>
<dbReference type="Proteomes" id="UP000005365">
    <property type="component" value="Unassembled WGS sequence"/>
</dbReference>
<keyword evidence="2" id="KW-1185">Reference proteome</keyword>
<evidence type="ECO:0000313" key="1">
    <source>
        <dbReference type="EMBL" id="EET45062.1"/>
    </source>
</evidence>
<gene>
    <name evidence="1" type="ORF">NEISICOT_01056</name>
</gene>
<accession>C6M3S6</accession>